<dbReference type="PANTHER" id="PTHR13113:SF1">
    <property type="entry name" value="EVOLUTIONARILY CONSERVED SIGNALING INTERMEDIATE IN TOLL PATHWAY, MITOCHONDRIAL"/>
    <property type="match status" value="1"/>
</dbReference>
<keyword evidence="9" id="KW-0809">Transit peptide</keyword>
<dbReference type="AlphaFoldDB" id="A0AAD9JNS9"/>
<dbReference type="Pfam" id="PF06239">
    <property type="entry name" value="ECSIT_N"/>
    <property type="match status" value="1"/>
</dbReference>
<dbReference type="GO" id="GO:0045087">
    <property type="term" value="P:innate immune response"/>
    <property type="evidence" value="ECO:0007669"/>
    <property type="project" value="UniProtKB-KW"/>
</dbReference>
<proteinExistence type="inferred from homology"/>
<evidence type="ECO:0000256" key="5">
    <source>
        <dbReference type="ARBA" id="ARBA00019998"/>
    </source>
</evidence>
<gene>
    <name evidence="13" type="ORF">LSH36_208g01058</name>
</gene>
<comment type="subcellular location">
    <subcellularLocation>
        <location evidence="3">Cytoplasm</location>
    </subcellularLocation>
    <subcellularLocation>
        <location evidence="2">Mitochondrion</location>
    </subcellularLocation>
    <subcellularLocation>
        <location evidence="1">Nucleus</location>
    </subcellularLocation>
</comment>
<keyword evidence="7" id="KW-0399">Innate immunity</keyword>
<dbReference type="GO" id="GO:0007178">
    <property type="term" value="P:cell surface receptor protein serine/threonine kinase signaling pathway"/>
    <property type="evidence" value="ECO:0007669"/>
    <property type="project" value="TreeGrafter"/>
</dbReference>
<reference evidence="13" key="1">
    <citation type="journal article" date="2023" name="Mol. Biol. Evol.">
        <title>Third-Generation Sequencing Reveals the Adaptive Role of the Epigenome in Three Deep-Sea Polychaetes.</title>
        <authorList>
            <person name="Perez M."/>
            <person name="Aroh O."/>
            <person name="Sun Y."/>
            <person name="Lan Y."/>
            <person name="Juniper S.K."/>
            <person name="Young C.R."/>
            <person name="Angers B."/>
            <person name="Qian P.Y."/>
        </authorList>
    </citation>
    <scope>NUCLEOTIDE SEQUENCE</scope>
    <source>
        <strain evidence="13">P08H-3</strain>
    </source>
</reference>
<keyword evidence="8" id="KW-0391">Immunity</keyword>
<dbReference type="GO" id="GO:0005739">
    <property type="term" value="C:mitochondrion"/>
    <property type="evidence" value="ECO:0007669"/>
    <property type="project" value="UniProtKB-SubCell"/>
</dbReference>
<evidence type="ECO:0000256" key="7">
    <source>
        <dbReference type="ARBA" id="ARBA00022588"/>
    </source>
</evidence>
<evidence type="ECO:0000256" key="3">
    <source>
        <dbReference type="ARBA" id="ARBA00004496"/>
    </source>
</evidence>
<dbReference type="InterPro" id="IPR029342">
    <property type="entry name" value="ECIST_C"/>
</dbReference>
<evidence type="ECO:0000256" key="9">
    <source>
        <dbReference type="ARBA" id="ARBA00022946"/>
    </source>
</evidence>
<organism evidence="13 14">
    <name type="scientific">Paralvinella palmiformis</name>
    <dbReference type="NCBI Taxonomy" id="53620"/>
    <lineage>
        <taxon>Eukaryota</taxon>
        <taxon>Metazoa</taxon>
        <taxon>Spiralia</taxon>
        <taxon>Lophotrochozoa</taxon>
        <taxon>Annelida</taxon>
        <taxon>Polychaeta</taxon>
        <taxon>Sedentaria</taxon>
        <taxon>Canalipalpata</taxon>
        <taxon>Terebellida</taxon>
        <taxon>Terebelliformia</taxon>
        <taxon>Alvinellidae</taxon>
        <taxon>Paralvinella</taxon>
    </lineage>
</organism>
<dbReference type="EMBL" id="JAODUP010000208">
    <property type="protein sequence ID" value="KAK2156633.1"/>
    <property type="molecule type" value="Genomic_DNA"/>
</dbReference>
<keyword evidence="14" id="KW-1185">Reference proteome</keyword>
<evidence type="ECO:0000256" key="1">
    <source>
        <dbReference type="ARBA" id="ARBA00004123"/>
    </source>
</evidence>
<dbReference type="InterPro" id="IPR046448">
    <property type="entry name" value="ECSIT_N"/>
</dbReference>
<dbReference type="Pfam" id="PF14784">
    <property type="entry name" value="ECSIT_C"/>
    <property type="match status" value="1"/>
</dbReference>
<dbReference type="SMART" id="SM01284">
    <property type="entry name" value="ECSIT_Cterm"/>
    <property type="match status" value="1"/>
</dbReference>
<evidence type="ECO:0000256" key="8">
    <source>
        <dbReference type="ARBA" id="ARBA00022859"/>
    </source>
</evidence>
<evidence type="ECO:0000256" key="10">
    <source>
        <dbReference type="ARBA" id="ARBA00023128"/>
    </source>
</evidence>
<feature type="domain" description="ECSIT C-terminal" evidence="12">
    <location>
        <begin position="256"/>
        <end position="381"/>
    </location>
</feature>
<comment type="similarity">
    <text evidence="4">Belongs to the ECSIT family.</text>
</comment>
<dbReference type="GO" id="GO:0005634">
    <property type="term" value="C:nucleus"/>
    <property type="evidence" value="ECO:0007669"/>
    <property type="project" value="UniProtKB-SubCell"/>
</dbReference>
<evidence type="ECO:0000256" key="11">
    <source>
        <dbReference type="ARBA" id="ARBA00023242"/>
    </source>
</evidence>
<dbReference type="Proteomes" id="UP001208570">
    <property type="component" value="Unassembled WGS sequence"/>
</dbReference>
<keyword evidence="11" id="KW-0539">Nucleus</keyword>
<name>A0AAD9JNS9_9ANNE</name>
<evidence type="ECO:0000256" key="2">
    <source>
        <dbReference type="ARBA" id="ARBA00004173"/>
    </source>
</evidence>
<evidence type="ECO:0000256" key="6">
    <source>
        <dbReference type="ARBA" id="ARBA00022490"/>
    </source>
</evidence>
<comment type="caution">
    <text evidence="13">The sequence shown here is derived from an EMBL/GenBank/DDBJ whole genome shotgun (WGS) entry which is preliminary data.</text>
</comment>
<evidence type="ECO:0000313" key="13">
    <source>
        <dbReference type="EMBL" id="KAK2156633.1"/>
    </source>
</evidence>
<dbReference type="PANTHER" id="PTHR13113">
    <property type="entry name" value="ECSIT EVOLUTIONARILY CONSERVED SIGNALING INTERMEDIATE IN TOLL PATHWAYS"/>
    <property type="match status" value="1"/>
</dbReference>
<accession>A0AAD9JNS9</accession>
<keyword evidence="10" id="KW-0496">Mitochondrion</keyword>
<keyword evidence="6" id="KW-0963">Cytoplasm</keyword>
<sequence length="404" mass="46696">MTTHHIFHQLRILLPRTIPGLCQSSGLVTRRCSPAATLVSRNHFLDARDKDHEEKSKTLVISHQQLFDELAAKEKSKRTFVKALSIYLKRHGVQRRGHVEFIYASLNQMKEFGVEKDIDVYKEIIGLFPKGKMQAMSVWQSELMHYPKQQQCLIDILEKMEINGVIPDDDIGYEIISIFNKNTRPFRKYQRMMYWMPKFKYANPYYIPHILPTDSIELAKMALKRMAVDLENAISVFYSSEVDGAVDETYIVSAQSPIQRELISEQDVDVPLYVEGGFTTWLRDKSLTYFILRGEQTQRFRIYEENKEKDKEKDDIKPFNLFQEEDRSILVKPSVHEQVDGTILGMCITGSSSKDSLASWIKLLQAANPKLADIPILFLLRSPEAGLQVYTDEESDMAVTKNKD</sequence>
<protein>
    <recommendedName>
        <fullName evidence="5">Evolutionarily conserved signaling intermediate in Toll pathway, mitochondrial</fullName>
    </recommendedName>
</protein>
<evidence type="ECO:0000259" key="12">
    <source>
        <dbReference type="SMART" id="SM01284"/>
    </source>
</evidence>
<evidence type="ECO:0000256" key="4">
    <source>
        <dbReference type="ARBA" id="ARBA00007674"/>
    </source>
</evidence>
<dbReference type="InterPro" id="IPR010418">
    <property type="entry name" value="ECSIT"/>
</dbReference>
<evidence type="ECO:0000313" key="14">
    <source>
        <dbReference type="Proteomes" id="UP001208570"/>
    </source>
</evidence>